<proteinExistence type="predicted"/>
<dbReference type="Proteomes" id="UP000017837">
    <property type="component" value="Unassembled WGS sequence"/>
</dbReference>
<feature type="domain" description="Flagella basal body P-ring formation protein FlgA SAF" evidence="2">
    <location>
        <begin position="131"/>
        <end position="186"/>
    </location>
</feature>
<dbReference type="eggNOG" id="COG1261">
    <property type="taxonomic scope" value="Bacteria"/>
</dbReference>
<organism evidence="3 4">
    <name type="scientific">Asticcacaulis benevestitus DSM 16100 = ATCC BAA-896</name>
    <dbReference type="NCBI Taxonomy" id="1121022"/>
    <lineage>
        <taxon>Bacteria</taxon>
        <taxon>Pseudomonadati</taxon>
        <taxon>Pseudomonadota</taxon>
        <taxon>Alphaproteobacteria</taxon>
        <taxon>Caulobacterales</taxon>
        <taxon>Caulobacteraceae</taxon>
        <taxon>Asticcacaulis</taxon>
    </lineage>
</organism>
<keyword evidence="1" id="KW-0732">Signal</keyword>
<dbReference type="OrthoDB" id="7171936at2"/>
<gene>
    <name evidence="3" type="ORF">ABENE_10580</name>
</gene>
<dbReference type="PATRIC" id="fig|1121022.4.peg.2138"/>
<reference evidence="3 4" key="1">
    <citation type="journal article" date="2014" name="Nature">
        <title>Sequential evolution of bacterial morphology by co-option of a developmental regulator.</title>
        <authorList>
            <person name="Jiang C."/>
            <person name="Brown P.J."/>
            <person name="Ducret A."/>
            <person name="Brun Y.V."/>
        </authorList>
    </citation>
    <scope>NUCLEOTIDE SEQUENCE [LARGE SCALE GENOMIC DNA]</scope>
    <source>
        <strain evidence="3 4">DSM 16100</strain>
    </source>
</reference>
<evidence type="ECO:0000259" key="2">
    <source>
        <dbReference type="Pfam" id="PF13144"/>
    </source>
</evidence>
<name>V4Q0U8_9CAUL</name>
<dbReference type="EMBL" id="AWGB01000017">
    <property type="protein sequence ID" value="ESQ91450.1"/>
    <property type="molecule type" value="Genomic_DNA"/>
</dbReference>
<dbReference type="RefSeq" id="WP_018080864.1">
    <property type="nucleotide sequence ID" value="NZ_AQWM01000003.1"/>
</dbReference>
<dbReference type="GO" id="GO:0044780">
    <property type="term" value="P:bacterial-type flagellum assembly"/>
    <property type="evidence" value="ECO:0007669"/>
    <property type="project" value="InterPro"/>
</dbReference>
<accession>V4Q0U8</accession>
<dbReference type="AlphaFoldDB" id="V4Q0U8"/>
<dbReference type="InterPro" id="IPR039246">
    <property type="entry name" value="Flagellar_FlgA"/>
</dbReference>
<dbReference type="PANTHER" id="PTHR36307">
    <property type="entry name" value="FLAGELLA BASAL BODY P-RING FORMATION PROTEIN FLGA"/>
    <property type="match status" value="1"/>
</dbReference>
<evidence type="ECO:0000313" key="3">
    <source>
        <dbReference type="EMBL" id="ESQ91450.1"/>
    </source>
</evidence>
<feature type="signal peptide" evidence="1">
    <location>
        <begin position="1"/>
        <end position="22"/>
    </location>
</feature>
<sequence length="206" mass="20955">MKPFKLLALASILMLCATGAQAQMATTLSLKSSVTDGDGRITIGDVFDNAGASSGVLLGYRQGATTVLDAGIVQTIAARAGAYWDNPRGLRRIIVANGPETASADAPLLATIPNGQANAPIAAGWSQPSGPVAVKRAQLVAVTWTQNGLSLTLSGLAQKDGAIGDVIQIQNTSSKKLIDAVVTGPGAAVAGQAATQMRNQTFLSSR</sequence>
<dbReference type="Gene3D" id="2.30.30.760">
    <property type="match status" value="1"/>
</dbReference>
<feature type="chain" id="PRO_5004727662" description="Flagella basal body P-ring formation protein FlgA SAF domain-containing protein" evidence="1">
    <location>
        <begin position="23"/>
        <end position="206"/>
    </location>
</feature>
<comment type="caution">
    <text evidence="3">The sequence shown here is derived from an EMBL/GenBank/DDBJ whole genome shotgun (WGS) entry which is preliminary data.</text>
</comment>
<evidence type="ECO:0000256" key="1">
    <source>
        <dbReference type="SAM" id="SignalP"/>
    </source>
</evidence>
<dbReference type="InterPro" id="IPR017585">
    <property type="entry name" value="SAF_FlgA"/>
</dbReference>
<evidence type="ECO:0000313" key="4">
    <source>
        <dbReference type="Proteomes" id="UP000017837"/>
    </source>
</evidence>
<dbReference type="PANTHER" id="PTHR36307:SF1">
    <property type="entry name" value="FLAGELLA BASAL BODY P-RING FORMATION PROTEIN FLGA"/>
    <property type="match status" value="1"/>
</dbReference>
<keyword evidence="4" id="KW-1185">Reference proteome</keyword>
<dbReference type="Pfam" id="PF13144">
    <property type="entry name" value="ChapFlgA"/>
    <property type="match status" value="1"/>
</dbReference>
<protein>
    <recommendedName>
        <fullName evidence="2">Flagella basal body P-ring formation protein FlgA SAF domain-containing protein</fullName>
    </recommendedName>
</protein>
<dbReference type="STRING" id="1121022.GCA_000376105_01199"/>